<dbReference type="KEGG" id="cvr:CHLNCDRAFT_25860"/>
<feature type="domain" description="Core Histone H2A/H2B/H3" evidence="3">
    <location>
        <begin position="5"/>
        <end position="64"/>
    </location>
</feature>
<protein>
    <recommendedName>
        <fullName evidence="3">Core Histone H2A/H2B/H3 domain-containing protein</fullName>
    </recommendedName>
</protein>
<keyword evidence="5" id="KW-1185">Reference proteome</keyword>
<dbReference type="STRING" id="554065.E1ZLI2"/>
<dbReference type="FunFam" id="1.10.20.10:FF:000043">
    <property type="entry name" value="Histone H2B"/>
    <property type="match status" value="1"/>
</dbReference>
<organism evidence="5">
    <name type="scientific">Chlorella variabilis</name>
    <name type="common">Green alga</name>
    <dbReference type="NCBI Taxonomy" id="554065"/>
    <lineage>
        <taxon>Eukaryota</taxon>
        <taxon>Viridiplantae</taxon>
        <taxon>Chlorophyta</taxon>
        <taxon>core chlorophytes</taxon>
        <taxon>Trebouxiophyceae</taxon>
        <taxon>Chlorellales</taxon>
        <taxon>Chlorellaceae</taxon>
        <taxon>Chlorella clade</taxon>
        <taxon>Chlorella</taxon>
    </lineage>
</organism>
<dbReference type="InterPro" id="IPR007125">
    <property type="entry name" value="H2A/H2B/H3"/>
</dbReference>
<dbReference type="InterPro" id="IPR000558">
    <property type="entry name" value="Histone_H2B"/>
</dbReference>
<dbReference type="Gene3D" id="1.10.20.10">
    <property type="entry name" value="Histone, subunit A"/>
    <property type="match status" value="1"/>
</dbReference>
<dbReference type="GO" id="GO:0003677">
    <property type="term" value="F:DNA binding"/>
    <property type="evidence" value="ECO:0007669"/>
    <property type="project" value="InterPro"/>
</dbReference>
<dbReference type="CDD" id="cd22910">
    <property type="entry name" value="HFD_H2B"/>
    <property type="match status" value="1"/>
</dbReference>
<dbReference type="GO" id="GO:0000786">
    <property type="term" value="C:nucleosome"/>
    <property type="evidence" value="ECO:0007669"/>
    <property type="project" value="InterPro"/>
</dbReference>
<dbReference type="PRINTS" id="PR00621">
    <property type="entry name" value="HISTONEH2B"/>
</dbReference>
<evidence type="ECO:0000256" key="1">
    <source>
        <dbReference type="ARBA" id="ARBA00002001"/>
    </source>
</evidence>
<name>E1ZLI2_CHLVA</name>
<comment type="function">
    <text evidence="1">Core component of nucleosome. Nucleosomes wrap and compact DNA into chromatin, limiting DNA accessibility to the cellular machineries which require DNA as a template. Histones thereby play a central role in transcription regulation, DNA repair, DNA replication and chromosomal stability. DNA accessibility is regulated via a complex set of post-translational modifications of histones, also called histone code, and nucleosome remodeling.</text>
</comment>
<dbReference type="EMBL" id="GL433852">
    <property type="protein sequence ID" value="EFN53407.1"/>
    <property type="molecule type" value="Genomic_DNA"/>
</dbReference>
<comment type="similarity">
    <text evidence="2">Belongs to the histone H2B family.</text>
</comment>
<dbReference type="InParanoid" id="E1ZLI2"/>
<dbReference type="OrthoDB" id="10254238at2759"/>
<dbReference type="Pfam" id="PF00125">
    <property type="entry name" value="Histone"/>
    <property type="match status" value="1"/>
</dbReference>
<proteinExistence type="inferred from homology"/>
<evidence type="ECO:0000256" key="2">
    <source>
        <dbReference type="ARBA" id="ARBA00006846"/>
    </source>
</evidence>
<gene>
    <name evidence="4" type="ORF">CHLNCDRAFT_25860</name>
</gene>
<dbReference type="GO" id="GO:0005634">
    <property type="term" value="C:nucleus"/>
    <property type="evidence" value="ECO:0007669"/>
    <property type="project" value="UniProtKB-ARBA"/>
</dbReference>
<dbReference type="AlphaFoldDB" id="E1ZLI2"/>
<evidence type="ECO:0000259" key="3">
    <source>
        <dbReference type="Pfam" id="PF00125"/>
    </source>
</evidence>
<feature type="non-terminal residue" evidence="4">
    <location>
        <position position="1"/>
    </location>
</feature>
<dbReference type="InterPro" id="IPR009072">
    <property type="entry name" value="Histone-fold"/>
</dbReference>
<dbReference type="eggNOG" id="KOG1744">
    <property type="taxonomic scope" value="Eukaryota"/>
</dbReference>
<dbReference type="GO" id="GO:0046982">
    <property type="term" value="F:protein heterodimerization activity"/>
    <property type="evidence" value="ECO:0007669"/>
    <property type="project" value="InterPro"/>
</dbReference>
<accession>E1ZLI2</accession>
<reference evidence="4 5" key="1">
    <citation type="journal article" date="2010" name="Plant Cell">
        <title>The Chlorella variabilis NC64A genome reveals adaptation to photosymbiosis, coevolution with viruses, and cryptic sex.</title>
        <authorList>
            <person name="Blanc G."/>
            <person name="Duncan G."/>
            <person name="Agarkova I."/>
            <person name="Borodovsky M."/>
            <person name="Gurnon J."/>
            <person name="Kuo A."/>
            <person name="Lindquist E."/>
            <person name="Lucas S."/>
            <person name="Pangilinan J."/>
            <person name="Polle J."/>
            <person name="Salamov A."/>
            <person name="Terry A."/>
            <person name="Yamada T."/>
            <person name="Dunigan D.D."/>
            <person name="Grigoriev I.V."/>
            <person name="Claverie J.M."/>
            <person name="Van Etten J.L."/>
        </authorList>
    </citation>
    <scope>NUCLEOTIDE SEQUENCE [LARGE SCALE GENOMIC DNA]</scope>
    <source>
        <strain evidence="4 5">NC64A</strain>
    </source>
</reference>
<dbReference type="PANTHER" id="PTHR23428">
    <property type="entry name" value="HISTONE H2B"/>
    <property type="match status" value="1"/>
</dbReference>
<dbReference type="RefSeq" id="XP_005845509.1">
    <property type="nucleotide sequence ID" value="XM_005845447.1"/>
</dbReference>
<dbReference type="GO" id="GO:0030527">
    <property type="term" value="F:structural constituent of chromatin"/>
    <property type="evidence" value="ECO:0007669"/>
    <property type="project" value="InterPro"/>
</dbReference>
<dbReference type="SMART" id="SM00427">
    <property type="entry name" value="H2B"/>
    <property type="match status" value="1"/>
</dbReference>
<dbReference type="Proteomes" id="UP000008141">
    <property type="component" value="Unassembled WGS sequence"/>
</dbReference>
<dbReference type="GeneID" id="17352585"/>
<evidence type="ECO:0000313" key="4">
    <source>
        <dbReference type="EMBL" id="EFN53407.1"/>
    </source>
</evidence>
<dbReference type="OMA" id="GYERYIY"/>
<dbReference type="SUPFAM" id="SSF47113">
    <property type="entry name" value="Histone-fold"/>
    <property type="match status" value="1"/>
</dbReference>
<evidence type="ECO:0000313" key="5">
    <source>
        <dbReference type="Proteomes" id="UP000008141"/>
    </source>
</evidence>
<sequence>KGREESYKRYVHRVLQQVHPGLNISSRAMEVMQSFMVDAFDRVAAEASHLTRHGKHKTLTARETAVKLVVPGELGRHAVTEGKKAVARFSGLQ</sequence>